<evidence type="ECO:0000259" key="1">
    <source>
        <dbReference type="SMART" id="SM00871"/>
    </source>
</evidence>
<dbReference type="SUPFAM" id="SSF55136">
    <property type="entry name" value="Probable bacterial effector-binding domain"/>
    <property type="match status" value="1"/>
</dbReference>
<gene>
    <name evidence="2" type="ORF">PGRAT_06045</name>
</gene>
<dbReference type="KEGG" id="pgm:PGRAT_06045"/>
<dbReference type="AlphaFoldDB" id="A0A089M212"/>
<dbReference type="Gene3D" id="3.20.80.10">
    <property type="entry name" value="Regulatory factor, effector binding domain"/>
    <property type="match status" value="1"/>
</dbReference>
<evidence type="ECO:0000313" key="3">
    <source>
        <dbReference type="Proteomes" id="UP000029500"/>
    </source>
</evidence>
<dbReference type="PANTHER" id="PTHR36444:SF2">
    <property type="entry name" value="TRANSCRIPTIONAL REGULATOR PROTEIN YOBU-RELATED"/>
    <property type="match status" value="1"/>
</dbReference>
<dbReference type="Proteomes" id="UP000029500">
    <property type="component" value="Chromosome"/>
</dbReference>
<name>A0A089M212_9BACL</name>
<dbReference type="InterPro" id="IPR010499">
    <property type="entry name" value="AraC_E-bd"/>
</dbReference>
<protein>
    <submittedName>
        <fullName evidence="2">Transcriptional regulator</fullName>
    </submittedName>
</protein>
<keyword evidence="3" id="KW-1185">Reference proteome</keyword>
<dbReference type="InterPro" id="IPR053182">
    <property type="entry name" value="YobU-like_regulator"/>
</dbReference>
<dbReference type="eggNOG" id="COG3708">
    <property type="taxonomic scope" value="Bacteria"/>
</dbReference>
<dbReference type="OrthoDB" id="9801008at2"/>
<organism evidence="2 3">
    <name type="scientific">Paenibacillus graminis</name>
    <dbReference type="NCBI Taxonomy" id="189425"/>
    <lineage>
        <taxon>Bacteria</taxon>
        <taxon>Bacillati</taxon>
        <taxon>Bacillota</taxon>
        <taxon>Bacilli</taxon>
        <taxon>Bacillales</taxon>
        <taxon>Paenibacillaceae</taxon>
        <taxon>Paenibacillus</taxon>
    </lineage>
</organism>
<sequence>MNTYTIHKQKLIITGVAVRTTNAEEAGPEGRLPKLWETYFQSNLLSAAGGENPHFIYAVYTDYESDANGAYTVVIGNESSNESLPDEKNHVVVTIPESKYMVFTTKKGPVYEVVAQAWHEIWAYFKESPEKRAYTGDFELYDARNFDPANTELQIYIAVK</sequence>
<dbReference type="STRING" id="189425.PGRAT_06045"/>
<dbReference type="HOGENOM" id="CLU_106591_0_0_9"/>
<proteinExistence type="predicted"/>
<reference evidence="2 3" key="1">
    <citation type="submission" date="2014-08" db="EMBL/GenBank/DDBJ databases">
        <title>Comparative genomics of the Paenibacillus odorifer group.</title>
        <authorList>
            <person name="den Bakker H.C."/>
            <person name="Tsai Y.-C."/>
            <person name="Martin N."/>
            <person name="Korlach J."/>
            <person name="Wiedmann M."/>
        </authorList>
    </citation>
    <scope>NUCLEOTIDE SEQUENCE [LARGE SCALE GENOMIC DNA]</scope>
    <source>
        <strain evidence="2 3">DSM 15220</strain>
    </source>
</reference>
<dbReference type="Pfam" id="PF14526">
    <property type="entry name" value="Cass2"/>
    <property type="match status" value="1"/>
</dbReference>
<dbReference type="SMART" id="SM00871">
    <property type="entry name" value="AraC_E_bind"/>
    <property type="match status" value="1"/>
</dbReference>
<evidence type="ECO:0000313" key="2">
    <source>
        <dbReference type="EMBL" id="AIQ67247.1"/>
    </source>
</evidence>
<dbReference type="EMBL" id="CP009287">
    <property type="protein sequence ID" value="AIQ67247.1"/>
    <property type="molecule type" value="Genomic_DNA"/>
</dbReference>
<dbReference type="PANTHER" id="PTHR36444">
    <property type="entry name" value="TRANSCRIPTIONAL REGULATOR PROTEIN YOBU-RELATED"/>
    <property type="match status" value="1"/>
</dbReference>
<dbReference type="InterPro" id="IPR011256">
    <property type="entry name" value="Reg_factor_effector_dom_sf"/>
</dbReference>
<accession>A0A089M212</accession>
<dbReference type="RefSeq" id="WP_025707889.1">
    <property type="nucleotide sequence ID" value="NZ_CP009287.1"/>
</dbReference>
<feature type="domain" description="AraC effector-binding" evidence="1">
    <location>
        <begin position="1"/>
        <end position="160"/>
    </location>
</feature>
<dbReference type="InterPro" id="IPR029441">
    <property type="entry name" value="Cass2"/>
</dbReference>